<reference evidence="3" key="1">
    <citation type="submission" date="2017-04" db="EMBL/GenBank/DDBJ databases">
        <authorList>
            <person name="Varghese N."/>
            <person name="Submissions S."/>
        </authorList>
    </citation>
    <scope>NUCLEOTIDE SEQUENCE [LARGE SCALE GENOMIC DNA]</scope>
    <source>
        <strain evidence="3">DSM 19835</strain>
    </source>
</reference>
<dbReference type="InterPro" id="IPR031712">
    <property type="entry name" value="DUF5077"/>
</dbReference>
<evidence type="ECO:0000313" key="3">
    <source>
        <dbReference type="Proteomes" id="UP000193420"/>
    </source>
</evidence>
<protein>
    <recommendedName>
        <fullName evidence="1">DUF5077 domain-containing protein</fullName>
    </recommendedName>
</protein>
<accession>A0A1X7IT66</accession>
<dbReference type="InterPro" id="IPR021862">
    <property type="entry name" value="DUF3472"/>
</dbReference>
<proteinExistence type="predicted"/>
<evidence type="ECO:0000259" key="1">
    <source>
        <dbReference type="Pfam" id="PF16871"/>
    </source>
</evidence>
<evidence type="ECO:0000313" key="2">
    <source>
        <dbReference type="EMBL" id="SMG18248.1"/>
    </source>
</evidence>
<keyword evidence="3" id="KW-1185">Reference proteome</keyword>
<sequence length="465" mass="52344">MMIKTNAEAKFAKTATNRTVPKGMGYKNILGLGLLLVLGSCTTLSKQDKTEGMPLEKLSLTDSIKPGGNSWVVNEVKDNRHIISDKGIRDWNDKNTIIRTYFKTDLAGQLNLGLNLKVSDGTSKLRVSLDGTTKEIQVSNQDFETVDVGVFKLATPGYHYVELQGMEKSANNFADVNEVLIGGQAANGKLTYVKEDFYWGRRGPSVHLSYTTPENTDILWFYNEITVPEKEDVIGSYYMANGFGEGYFGMQVNSETERRILFSVWSPFETQDPKSIPEEYRIILLGKGKGVTTGEFGNEGSGGQSYKVFNWKAGNTYKFLLKGEPSVNNSTDYTAYFYDVESKKWNLIASFRRPHTSTYLKRPHSFLENFRTEVGHISRMGEYTNQWIMDTKGQWHELTKAKFTADATARKGSREDYSGGAIGNKFFMKNCGFFNEMTTIDTFHERTANGVPPVIDFSLLEKPVQ</sequence>
<dbReference type="RefSeq" id="WP_245808653.1">
    <property type="nucleotide sequence ID" value="NZ_FXAO01000002.1"/>
</dbReference>
<dbReference type="EMBL" id="FXAO01000002">
    <property type="protein sequence ID" value="SMG18248.1"/>
    <property type="molecule type" value="Genomic_DNA"/>
</dbReference>
<dbReference type="AlphaFoldDB" id="A0A1X7IT66"/>
<gene>
    <name evidence="2" type="ORF">SAMN03080602_01048</name>
</gene>
<dbReference type="STRING" id="188872.SAMN03080602_01048"/>
<feature type="domain" description="DUF5077" evidence="1">
    <location>
        <begin position="64"/>
        <end position="185"/>
    </location>
</feature>
<name>A0A1X7IT66_9FLAO</name>
<dbReference type="Proteomes" id="UP000193420">
    <property type="component" value="Unassembled WGS sequence"/>
</dbReference>
<dbReference type="Pfam" id="PF16871">
    <property type="entry name" value="DUF5077"/>
    <property type="match status" value="1"/>
</dbReference>
<organism evidence="2 3">
    <name type="scientific">Arenibacter troitsensis</name>
    <dbReference type="NCBI Taxonomy" id="188872"/>
    <lineage>
        <taxon>Bacteria</taxon>
        <taxon>Pseudomonadati</taxon>
        <taxon>Bacteroidota</taxon>
        <taxon>Flavobacteriia</taxon>
        <taxon>Flavobacteriales</taxon>
        <taxon>Flavobacteriaceae</taxon>
        <taxon>Arenibacter</taxon>
    </lineage>
</organism>
<dbReference type="Pfam" id="PF11958">
    <property type="entry name" value="DUF3472"/>
    <property type="match status" value="1"/>
</dbReference>